<comment type="caution">
    <text evidence="4">The sequence shown here is derived from an EMBL/GenBank/DDBJ whole genome shotgun (WGS) entry which is preliminary data.</text>
</comment>
<evidence type="ECO:0000313" key="4">
    <source>
        <dbReference type="EMBL" id="KAL1527801.1"/>
    </source>
</evidence>
<dbReference type="Pfam" id="PF14644">
    <property type="entry name" value="DUF4456"/>
    <property type="match status" value="1"/>
</dbReference>
<evidence type="ECO:0000259" key="3">
    <source>
        <dbReference type="Pfam" id="PF14644"/>
    </source>
</evidence>
<feature type="domain" description="DUF4455" evidence="2">
    <location>
        <begin position="130"/>
        <end position="588"/>
    </location>
</feature>
<protein>
    <recommendedName>
        <fullName evidence="6">DUF4455 domain-containing protein</fullName>
    </recommendedName>
</protein>
<feature type="domain" description="DUF4456" evidence="3">
    <location>
        <begin position="1162"/>
        <end position="1368"/>
    </location>
</feature>
<dbReference type="EMBL" id="JBGBPQ010000002">
    <property type="protein sequence ID" value="KAL1527801.1"/>
    <property type="molecule type" value="Genomic_DNA"/>
</dbReference>
<accession>A0AB34K432</accession>
<evidence type="ECO:0000313" key="5">
    <source>
        <dbReference type="Proteomes" id="UP001515480"/>
    </source>
</evidence>
<dbReference type="InterPro" id="IPR027914">
    <property type="entry name" value="DUF4456"/>
</dbReference>
<evidence type="ECO:0000259" key="2">
    <source>
        <dbReference type="Pfam" id="PF14643"/>
    </source>
</evidence>
<dbReference type="Proteomes" id="UP001515480">
    <property type="component" value="Unassembled WGS sequence"/>
</dbReference>
<feature type="region of interest" description="Disordered" evidence="1">
    <location>
        <begin position="595"/>
        <end position="648"/>
    </location>
</feature>
<name>A0AB34K432_PRYPA</name>
<feature type="region of interest" description="Disordered" evidence="1">
    <location>
        <begin position="717"/>
        <end position="762"/>
    </location>
</feature>
<keyword evidence="5" id="KW-1185">Reference proteome</keyword>
<dbReference type="PANTHER" id="PTHR21444:SF14">
    <property type="entry name" value="COILED-COIL DOMAIN-CONTAINING PROTEIN 180"/>
    <property type="match status" value="1"/>
</dbReference>
<feature type="compositionally biased region" description="Pro residues" evidence="1">
    <location>
        <begin position="735"/>
        <end position="745"/>
    </location>
</feature>
<reference evidence="4 5" key="1">
    <citation type="journal article" date="2024" name="Science">
        <title>Giant polyketide synthase enzymes in the biosynthesis of giant marine polyether toxins.</title>
        <authorList>
            <person name="Fallon T.R."/>
            <person name="Shende V.V."/>
            <person name="Wierzbicki I.H."/>
            <person name="Pendleton A.L."/>
            <person name="Watervoot N.F."/>
            <person name="Auber R.P."/>
            <person name="Gonzalez D.J."/>
            <person name="Wisecaver J.H."/>
            <person name="Moore B.S."/>
        </authorList>
    </citation>
    <scope>NUCLEOTIDE SEQUENCE [LARGE SCALE GENOMIC DNA]</scope>
    <source>
        <strain evidence="4 5">12B1</strain>
    </source>
</reference>
<dbReference type="PANTHER" id="PTHR21444">
    <property type="entry name" value="COILED-COIL DOMAIN-CONTAINING PROTEIN 180"/>
    <property type="match status" value="1"/>
</dbReference>
<organism evidence="4 5">
    <name type="scientific">Prymnesium parvum</name>
    <name type="common">Toxic golden alga</name>
    <dbReference type="NCBI Taxonomy" id="97485"/>
    <lineage>
        <taxon>Eukaryota</taxon>
        <taxon>Haptista</taxon>
        <taxon>Haptophyta</taxon>
        <taxon>Prymnesiophyceae</taxon>
        <taxon>Prymnesiales</taxon>
        <taxon>Prymnesiaceae</taxon>
        <taxon>Prymnesium</taxon>
    </lineage>
</organism>
<proteinExistence type="predicted"/>
<dbReference type="Pfam" id="PF14643">
    <property type="entry name" value="DUF4455"/>
    <property type="match status" value="1"/>
</dbReference>
<dbReference type="InterPro" id="IPR028089">
    <property type="entry name" value="DUF4455"/>
</dbReference>
<sequence>MLTAQEDSDAALGYARPDAGMLATKDFFDPAGTLGFAQQSAAATASNPFYAELGLLSQLEAPRVSGKKDTATRPPAKSLRLGEATFKAVPPLTEAEVAKGEVQGLPAHGKLVMAHSSTAHAGVKEMLMLRKARHEAAIEEYHEKVVQLDVHLEARTGQVARGFKQLMALNDQELATIFEELGDDFLLQMEREEVDDAWRRIEKELSRRERWTTEFEEDLGKVETERRHRVEAELTHLMRLLVETAHLLPPQLERPAEEMTHSVNLLILANREAHAELVSRIKIEEVKRHKADRERWGERLARWRRLRHDQTIANFEAYLHSPQVIVPEKQKELFGQLASVQEEYQQRRLHTLGTLKDLGPPSLTEAEAHAVQVALDKLAEEEAQRTQEVLEELGGAEDGLQAEVDSSREYVRARLKYFAAEADEAVDALVEERLQPQVQQRHDDALGLLARVADAAQLQRTELHAEASRLCGKYEAAGRVMDTHAQKSATLYEELRNALASCRDSHEAQDKALEDELDACLTKLRQAADKDQLLECQQKATDLLTQIETAYRSFHSDSLQIVGTHPVKIVEELAALQHNLLETLSIKPREEYEELLRTVQRSEEEADADPEPEAVEGETHEGEEGEEGEENAPAPEPEPEPEPEPYLWPTFGVVFNEKGEAELMLDDELAGLEAANREPEPIDPCVLETASGKVYQYMSDEERAVIDARLEKARAKRIAKEEAAKSKGKKGKSAAPPPPPPPPPVEEPEEEPPAAEEVVPRSVPRTVAGDPCMIELAHPQELTLELCVKLARDCMNYHEQHEVSLPERAGHEAETLKEYLTRELDERLMMHQPRAGHVETDIAHDRKHELLAHGERFARHVKYMTAKLTAHASQMEAEMRAAEAAAATHVQAIAKLGRQLANEKNTHSPSLKRIHREALTAHEVFLHSCSERGAKAREAVNAALQSVVAANAAFRQTWVSFSAGGHFNDEEKQRLSDRLDEVDARAHAEAEQHQAKLVEMEAEQKARVEAALADFEAAYALNMEDVMLLEGLRHRQGAATTEVRILLSQLTMQQTEIDERIAELRAMLPSSGSSPTSDEPLPMRMLKALNHLRKLLLRRAQFLDVLASTGIPRGEIAVALDPDIPGGEDGKSAEAAGEQVPPEPVMKGVYAVREKHEARMVEHCKQYYDKKGEREPTRQALIPLTFEEHKQKLGDALSGLMQRSEDDRMKAIKAFRQQLHTLERQVLNRLGPAVLDDVTNTCRSAVDRTTSKLEAGYRSLSADLVKKRDLHQQSLKPSLRNPSCQPELLALEQAEANRSEAAHRHWTEKRSTLLQAETDMAQTLLRRLVHLPELMLKLLDATVYEVDLIPSEEPPEEIHYALKKKMRMDQREARLARSEDEDAEGRPFSVHVWPGLPLNELTPSAAGVNADQLESDAEKPTTSAELSSIVTKGHRAVIAARDRIYNSYKAYFLERVVELARSSDSALSEERQWKVIWDKLVASAKVGGTA</sequence>
<evidence type="ECO:0008006" key="6">
    <source>
        <dbReference type="Google" id="ProtNLM"/>
    </source>
</evidence>
<evidence type="ECO:0000256" key="1">
    <source>
        <dbReference type="SAM" id="MobiDB-lite"/>
    </source>
</evidence>
<gene>
    <name evidence="4" type="ORF">AB1Y20_009184</name>
</gene>
<feature type="compositionally biased region" description="Acidic residues" evidence="1">
    <location>
        <begin position="604"/>
        <end position="616"/>
    </location>
</feature>